<feature type="region of interest" description="Disordered" evidence="6">
    <location>
        <begin position="196"/>
        <end position="219"/>
    </location>
</feature>
<dbReference type="InterPro" id="IPR040573">
    <property type="entry name" value="TSP_N"/>
</dbReference>
<keyword evidence="10" id="KW-1185">Reference proteome</keyword>
<dbReference type="SMART" id="SM00228">
    <property type="entry name" value="PDZ"/>
    <property type="match status" value="1"/>
</dbReference>
<dbReference type="InterPro" id="IPR005151">
    <property type="entry name" value="Tail-specific_protease"/>
</dbReference>
<evidence type="ECO:0000256" key="3">
    <source>
        <dbReference type="ARBA" id="ARBA00022801"/>
    </source>
</evidence>
<dbReference type="InterPro" id="IPR001478">
    <property type="entry name" value="PDZ"/>
</dbReference>
<dbReference type="SUPFAM" id="SSF52096">
    <property type="entry name" value="ClpP/crotonase"/>
    <property type="match status" value="1"/>
</dbReference>
<dbReference type="SMART" id="SM00245">
    <property type="entry name" value="TSPc"/>
    <property type="match status" value="1"/>
</dbReference>
<dbReference type="Pfam" id="PF00595">
    <property type="entry name" value="PDZ"/>
    <property type="match status" value="1"/>
</dbReference>
<evidence type="ECO:0000256" key="1">
    <source>
        <dbReference type="ARBA" id="ARBA00009179"/>
    </source>
</evidence>
<dbReference type="RefSeq" id="WP_236959404.1">
    <property type="nucleotide sequence ID" value="NZ_JAETXX010000007.1"/>
</dbReference>
<dbReference type="Gene3D" id="3.90.226.10">
    <property type="entry name" value="2-enoyl-CoA Hydratase, Chain A, domain 1"/>
    <property type="match status" value="1"/>
</dbReference>
<gene>
    <name evidence="9" type="ORF">JM658_11425</name>
</gene>
<keyword evidence="4 5" id="KW-0720">Serine protease</keyword>
<dbReference type="NCBIfam" id="TIGR00225">
    <property type="entry name" value="prc"/>
    <property type="match status" value="1"/>
</dbReference>
<dbReference type="SUPFAM" id="SSF50156">
    <property type="entry name" value="PDZ domain-like"/>
    <property type="match status" value="1"/>
</dbReference>
<dbReference type="CDD" id="cd07560">
    <property type="entry name" value="Peptidase_S41_CPP"/>
    <property type="match status" value="1"/>
</dbReference>
<dbReference type="PANTHER" id="PTHR32060:SF22">
    <property type="entry name" value="CARBOXYL-TERMINAL-PROCESSING PEPTIDASE 3, CHLOROPLASTIC"/>
    <property type="match status" value="1"/>
</dbReference>
<dbReference type="PANTHER" id="PTHR32060">
    <property type="entry name" value="TAIL-SPECIFIC PROTEASE"/>
    <property type="match status" value="1"/>
</dbReference>
<dbReference type="Gene3D" id="2.30.42.10">
    <property type="match status" value="1"/>
</dbReference>
<dbReference type="Pfam" id="PF03572">
    <property type="entry name" value="Peptidase_S41"/>
    <property type="match status" value="1"/>
</dbReference>
<dbReference type="Proteomes" id="UP000829517">
    <property type="component" value="Unassembled WGS sequence"/>
</dbReference>
<keyword evidence="3 5" id="KW-0378">Hydrolase</keyword>
<evidence type="ECO:0000313" key="9">
    <source>
        <dbReference type="EMBL" id="MCF8715439.1"/>
    </source>
</evidence>
<reference evidence="9 10" key="1">
    <citation type="submission" date="2021-01" db="EMBL/GenBank/DDBJ databases">
        <title>Genome sequencing of Joostella atrarenae M1-2 (= KCTC 23194).</title>
        <authorList>
            <person name="Zakaria M.R."/>
            <person name="Lam M.Q."/>
            <person name="Chong C.S."/>
        </authorList>
    </citation>
    <scope>NUCLEOTIDE SEQUENCE [LARGE SCALE GENOMIC DNA]</scope>
    <source>
        <strain evidence="9 10">M1-2</strain>
    </source>
</reference>
<name>A0ABS9J4W4_9FLAO</name>
<dbReference type="InterPro" id="IPR029045">
    <property type="entry name" value="ClpP/crotonase-like_dom_sf"/>
</dbReference>
<keyword evidence="2 5" id="KW-0645">Protease</keyword>
<dbReference type="CDD" id="cd06782">
    <property type="entry name" value="cpPDZ_CPP-like"/>
    <property type="match status" value="1"/>
</dbReference>
<evidence type="ECO:0000256" key="7">
    <source>
        <dbReference type="SAM" id="SignalP"/>
    </source>
</evidence>
<dbReference type="Pfam" id="PF11818">
    <property type="entry name" value="DUF3340"/>
    <property type="match status" value="1"/>
</dbReference>
<evidence type="ECO:0000313" key="10">
    <source>
        <dbReference type="Proteomes" id="UP000829517"/>
    </source>
</evidence>
<evidence type="ECO:0000256" key="4">
    <source>
        <dbReference type="ARBA" id="ARBA00022825"/>
    </source>
</evidence>
<feature type="signal peptide" evidence="7">
    <location>
        <begin position="1"/>
        <end position="22"/>
    </location>
</feature>
<feature type="domain" description="PDZ" evidence="8">
    <location>
        <begin position="278"/>
        <end position="362"/>
    </location>
</feature>
<feature type="chain" id="PRO_5046348653" evidence="7">
    <location>
        <begin position="23"/>
        <end position="739"/>
    </location>
</feature>
<evidence type="ECO:0000259" key="8">
    <source>
        <dbReference type="PROSITE" id="PS50106"/>
    </source>
</evidence>
<comment type="similarity">
    <text evidence="1 5">Belongs to the peptidase S41A family.</text>
</comment>
<dbReference type="PROSITE" id="PS50106">
    <property type="entry name" value="PDZ"/>
    <property type="match status" value="1"/>
</dbReference>
<evidence type="ECO:0000256" key="2">
    <source>
        <dbReference type="ARBA" id="ARBA00022670"/>
    </source>
</evidence>
<dbReference type="InterPro" id="IPR020992">
    <property type="entry name" value="Tail_Prtase_C"/>
</dbReference>
<accession>A0ABS9J4W4</accession>
<organism evidence="9 10">
    <name type="scientific">Joostella atrarenae</name>
    <dbReference type="NCBI Taxonomy" id="679257"/>
    <lineage>
        <taxon>Bacteria</taxon>
        <taxon>Pseudomonadati</taxon>
        <taxon>Bacteroidota</taxon>
        <taxon>Flavobacteriia</taxon>
        <taxon>Flavobacteriales</taxon>
        <taxon>Flavobacteriaceae</taxon>
        <taxon>Joostella</taxon>
    </lineage>
</organism>
<proteinExistence type="inferred from homology"/>
<evidence type="ECO:0000256" key="5">
    <source>
        <dbReference type="RuleBase" id="RU004404"/>
    </source>
</evidence>
<dbReference type="EMBL" id="JAETXX010000007">
    <property type="protein sequence ID" value="MCF8715439.1"/>
    <property type="molecule type" value="Genomic_DNA"/>
</dbReference>
<dbReference type="InterPro" id="IPR036034">
    <property type="entry name" value="PDZ_sf"/>
</dbReference>
<dbReference type="InterPro" id="IPR004447">
    <property type="entry name" value="Peptidase_S41A"/>
</dbReference>
<evidence type="ECO:0000256" key="6">
    <source>
        <dbReference type="SAM" id="MobiDB-lite"/>
    </source>
</evidence>
<dbReference type="PROSITE" id="PS51257">
    <property type="entry name" value="PROKAR_LIPOPROTEIN"/>
    <property type="match status" value="1"/>
</dbReference>
<keyword evidence="7" id="KW-0732">Signal</keyword>
<dbReference type="Pfam" id="PF17804">
    <property type="entry name" value="TSP_NTD"/>
    <property type="match status" value="1"/>
</dbReference>
<sequence>MKRNFVYLLAALLISAASCSFTNKTFDNPDKDKLLLDLISYVLENGHFNPKDIDDDFSEHVYDNYIEALDPLKRYFLQSDIDEFSKYRSAIDDQIKTSDITFFNLTYDRLMQRMDEASVMYKDVLETPYDYNEDEVIDVDYENLSYAKTKDELWQRWRTQLKFSTIERYVSATEDVENEEDVKNEMTQHGVNGVVVDEKGTPVNPESSSADEDEGLPKDPIALEKETREATQKTLTEYFEFMGDLQRKDWFVVYINSIVEEFDPHTFYFAPDDKERFDVSMSGKFEGIGARLQKKNDHIKIVEIISGGPAWRANNMEVGDEIMKVGQEGETPVSVVGMRLEDAVKLIKGPKGSKVLLTMKRLDGTVDEIAIERDIVELEESYAKSSTVKKGERTFGIINLPKFYIDFEDYKNRNAASDVAKEIEELKAAGVEGIVLDLRDNGGGSLKTVVDMAGLFIKEGPIVQVKSTGQKKEVLSDTDDSVQWDGPLVILVNELSASASEILAAAMQDYKRAIILGSKQTYGKGTVQNVIDLNQFLRGNTEYGDVGALKMTTQKFYRINGGSTQLEGVKSDVVVPDRYSYSNIGEKDQENPLPWDKIEAVSYKDWAGYIDYEETIEKSKARMANNSQLKLIDENAQWVKAQQEEKVYPLNIDEYKAEIEKDEEVLKRFRKITDYQTDLSFKSLPYEDELMVKDSILKEKRERWHKNLSKDVYIEEALNVLEDLKINNIKKNKVVQVKG</sequence>
<protein>
    <submittedName>
        <fullName evidence="9">Carboxy terminal-processing peptidase</fullName>
    </submittedName>
</protein>
<comment type="caution">
    <text evidence="9">The sequence shown here is derived from an EMBL/GenBank/DDBJ whole genome shotgun (WGS) entry which is preliminary data.</text>
</comment>